<accession>J1I8F2</accession>
<dbReference type="GO" id="GO:0008932">
    <property type="term" value="F:lytic endotransglycosylase activity"/>
    <property type="evidence" value="ECO:0007669"/>
    <property type="project" value="TreeGrafter"/>
</dbReference>
<gene>
    <name evidence="3" type="ORF">SapgrDRAFT_3101</name>
</gene>
<proteinExistence type="predicted"/>
<feature type="region of interest" description="Disordered" evidence="1">
    <location>
        <begin position="367"/>
        <end position="412"/>
    </location>
</feature>
<dbReference type="SMART" id="SM00257">
    <property type="entry name" value="LysM"/>
    <property type="match status" value="2"/>
</dbReference>
<feature type="domain" description="LysM" evidence="2">
    <location>
        <begin position="411"/>
        <end position="455"/>
    </location>
</feature>
<dbReference type="RefSeq" id="WP_002660592.1">
    <property type="nucleotide sequence ID" value="NZ_JH719942.1"/>
</dbReference>
<dbReference type="Gene3D" id="1.10.530.10">
    <property type="match status" value="1"/>
</dbReference>
<dbReference type="EMBL" id="JH719942">
    <property type="protein sequence ID" value="EJF54748.1"/>
    <property type="molecule type" value="Genomic_DNA"/>
</dbReference>
<dbReference type="HOGENOM" id="CLU_398955_0_0_10"/>
<feature type="compositionally biased region" description="Low complexity" evidence="1">
    <location>
        <begin position="54"/>
        <end position="71"/>
    </location>
</feature>
<evidence type="ECO:0000313" key="3">
    <source>
        <dbReference type="EMBL" id="EJF54748.1"/>
    </source>
</evidence>
<dbReference type="SUPFAM" id="SSF54106">
    <property type="entry name" value="LysM domain"/>
    <property type="match status" value="2"/>
</dbReference>
<dbReference type="InterPro" id="IPR008258">
    <property type="entry name" value="Transglycosylase_SLT_dom_1"/>
</dbReference>
<evidence type="ECO:0000313" key="4">
    <source>
        <dbReference type="Proteomes" id="UP000005113"/>
    </source>
</evidence>
<dbReference type="Pfam" id="PF01464">
    <property type="entry name" value="SLT"/>
    <property type="match status" value="1"/>
</dbReference>
<dbReference type="CDD" id="cd00254">
    <property type="entry name" value="LT-like"/>
    <property type="match status" value="1"/>
</dbReference>
<dbReference type="Pfam" id="PF01476">
    <property type="entry name" value="LysM"/>
    <property type="match status" value="2"/>
</dbReference>
<name>J1I8F2_9BACT</name>
<feature type="domain" description="LysM" evidence="2">
    <location>
        <begin position="474"/>
        <end position="518"/>
    </location>
</feature>
<dbReference type="Gene3D" id="3.30.1380.10">
    <property type="match status" value="1"/>
</dbReference>
<dbReference type="InterPro" id="IPR039561">
    <property type="entry name" value="Peptidase_M15C"/>
</dbReference>
<dbReference type="PANTHER" id="PTHR33734:SF22">
    <property type="entry name" value="MEMBRANE-BOUND LYTIC MUREIN TRANSGLYCOSYLASE D"/>
    <property type="match status" value="1"/>
</dbReference>
<dbReference type="OrthoDB" id="9799970at2"/>
<dbReference type="PROSITE" id="PS51782">
    <property type="entry name" value="LYSM"/>
    <property type="match status" value="2"/>
</dbReference>
<dbReference type="Pfam" id="PF13539">
    <property type="entry name" value="Peptidase_M15_4"/>
    <property type="match status" value="1"/>
</dbReference>
<sequence length="690" mass="74705">MTKVELQALLDKYNKNLESLKSLFNSDDGKIDQEEQSVLDKIGQLINKIQGQLSSASSSEETTTTENEAASIQGNYPIKGSVGDNGGQNDPADVVTIQQLLNKRGANLPLNGECDSNCKSAIYNYQKSKMGVNSPDGRVDVGGSSWFHLLTGKTLDGYEKKVLKVEEYSPHIEKAAEKYGMKVDHLKAIMAVESGGVPDASSGAAFGLMQITKSTWKGIQDKNSELSKYDFDTYWKDPEINTLFGAAVLKSKAKSMGVSTDDPNFTTIAVTAYNAGQGTVKWAIENAENAGSANPTVDFIKAEYLKPAIERGGIYKYYLTGNGKSKNASGSKSEAIDLKYKEVSAYGPKVDTFLEKQDTLSETIDDISTIQGDTTNQKEETPPQEETDNTTTENTNTENNSPSKETPTTSGDYTVVAGDTGYKIAAKLGISFDELSAANTAVVWTKLQLGQKLQVPGSQAAETAAPKEETPQMGSYTVVSGDTGYKIAGKLGISFDALSEVNAGVKWPALQVGQKLNTPAGAGTAADAGTKETTENTTVAEEYRGANKTWDKHTNNRIPSLDARVQKAAYGFVNTVEKELGIKLRVTSALRTVAEQDALYAKGNVTKARGGQSYHNYGLAIDVVEIKNGQPIWNCDWPKIAAVGKRFGFEWGGDWKSFVDKPHFQMPFGKSIKQLCIAKYPDRAKRFGYI</sequence>
<dbReference type="GO" id="GO:0008233">
    <property type="term" value="F:peptidase activity"/>
    <property type="evidence" value="ECO:0007669"/>
    <property type="project" value="InterPro"/>
</dbReference>
<dbReference type="InterPro" id="IPR009045">
    <property type="entry name" value="Zn_M74/Hedgehog-like"/>
</dbReference>
<dbReference type="Gene3D" id="3.10.350.10">
    <property type="entry name" value="LysM domain"/>
    <property type="match status" value="2"/>
</dbReference>
<feature type="region of interest" description="Disordered" evidence="1">
    <location>
        <begin position="53"/>
        <end position="91"/>
    </location>
</feature>
<dbReference type="SUPFAM" id="SSF55166">
    <property type="entry name" value="Hedgehog/DD-peptidase"/>
    <property type="match status" value="1"/>
</dbReference>
<dbReference type="AlphaFoldDB" id="J1I8F2"/>
<evidence type="ECO:0000259" key="2">
    <source>
        <dbReference type="PROSITE" id="PS51782"/>
    </source>
</evidence>
<organism evidence="3 4">
    <name type="scientific">Saprospira grandis DSM 2844</name>
    <dbReference type="NCBI Taxonomy" id="694433"/>
    <lineage>
        <taxon>Bacteria</taxon>
        <taxon>Pseudomonadati</taxon>
        <taxon>Bacteroidota</taxon>
        <taxon>Saprospiria</taxon>
        <taxon>Saprospirales</taxon>
        <taxon>Saprospiraceae</taxon>
        <taxon>Saprospira</taxon>
    </lineage>
</organism>
<dbReference type="InterPro" id="IPR036779">
    <property type="entry name" value="LysM_dom_sf"/>
</dbReference>
<dbReference type="SUPFAM" id="SSF53955">
    <property type="entry name" value="Lysozyme-like"/>
    <property type="match status" value="1"/>
</dbReference>
<dbReference type="CDD" id="cd14845">
    <property type="entry name" value="L-Ala-D-Glu_peptidase_like"/>
    <property type="match status" value="1"/>
</dbReference>
<dbReference type="Proteomes" id="UP000005113">
    <property type="component" value="Unassembled WGS sequence"/>
</dbReference>
<protein>
    <submittedName>
        <fullName evidence="3">Soluble lytic murein transglycosylase-like protein</fullName>
    </submittedName>
</protein>
<reference evidence="4" key="1">
    <citation type="journal article" date="2012" name="Stand. Genomic Sci.">
        <title>Permanent draft genome sequence of the gliding predator Saprospira grandis strain Sa g1 (= HR1).</title>
        <authorList>
            <person name="Mavromatis K."/>
            <person name="Chertkov O."/>
            <person name="Lapidus A."/>
            <person name="Nolan M."/>
            <person name="Lucas S."/>
            <person name="Tice H."/>
            <person name="Del Rio T.G."/>
            <person name="Cheng J.F."/>
            <person name="Han C."/>
            <person name="Tapia R."/>
            <person name="Bruce D."/>
            <person name="Goodwin L.A."/>
            <person name="Pitluck S."/>
            <person name="Huntemann M."/>
            <person name="Liolios K."/>
            <person name="Pagani I."/>
            <person name="Ivanova N."/>
            <person name="Mikhailova N."/>
            <person name="Pati A."/>
            <person name="Chen A."/>
            <person name="Palaniappan K."/>
            <person name="Land M."/>
            <person name="Brambilla E.M."/>
            <person name="Rohde M."/>
            <person name="Spring S."/>
            <person name="Goker M."/>
            <person name="Detter J.C."/>
            <person name="Bristow J."/>
            <person name="Eisen J.A."/>
            <person name="Markowitz V."/>
            <person name="Hugenholtz P."/>
            <person name="Kyrpides N.C."/>
            <person name="Klenk H.P."/>
            <person name="Woyke T."/>
        </authorList>
    </citation>
    <scope>NUCLEOTIDE SEQUENCE [LARGE SCALE GENOMIC DNA]</scope>
    <source>
        <strain evidence="4">DSM 2844</strain>
    </source>
</reference>
<dbReference type="InterPro" id="IPR023346">
    <property type="entry name" value="Lysozyme-like_dom_sf"/>
</dbReference>
<feature type="compositionally biased region" description="Low complexity" evidence="1">
    <location>
        <begin position="389"/>
        <end position="406"/>
    </location>
</feature>
<dbReference type="PANTHER" id="PTHR33734">
    <property type="entry name" value="LYSM DOMAIN-CONTAINING GPI-ANCHORED PROTEIN 2"/>
    <property type="match status" value="1"/>
</dbReference>
<evidence type="ECO:0000256" key="1">
    <source>
        <dbReference type="SAM" id="MobiDB-lite"/>
    </source>
</evidence>
<dbReference type="CDD" id="cd00118">
    <property type="entry name" value="LysM"/>
    <property type="match status" value="2"/>
</dbReference>
<dbReference type="InterPro" id="IPR018392">
    <property type="entry name" value="LysM"/>
</dbReference>